<proteinExistence type="predicted"/>
<evidence type="ECO:0000313" key="2">
    <source>
        <dbReference type="Proteomes" id="UP001159363"/>
    </source>
</evidence>
<organism evidence="1 2">
    <name type="scientific">Dryococelus australis</name>
    <dbReference type="NCBI Taxonomy" id="614101"/>
    <lineage>
        <taxon>Eukaryota</taxon>
        <taxon>Metazoa</taxon>
        <taxon>Ecdysozoa</taxon>
        <taxon>Arthropoda</taxon>
        <taxon>Hexapoda</taxon>
        <taxon>Insecta</taxon>
        <taxon>Pterygota</taxon>
        <taxon>Neoptera</taxon>
        <taxon>Polyneoptera</taxon>
        <taxon>Phasmatodea</taxon>
        <taxon>Verophasmatodea</taxon>
        <taxon>Anareolatae</taxon>
        <taxon>Phasmatidae</taxon>
        <taxon>Eurycanthinae</taxon>
        <taxon>Dryococelus</taxon>
    </lineage>
</organism>
<dbReference type="PANTHER" id="PTHR47018">
    <property type="entry name" value="CXC DOMAIN-CONTAINING PROTEIN-RELATED"/>
    <property type="match status" value="1"/>
</dbReference>
<keyword evidence="2" id="KW-1185">Reference proteome</keyword>
<accession>A0ABQ9I6C4</accession>
<evidence type="ECO:0000313" key="1">
    <source>
        <dbReference type="EMBL" id="KAJ8892057.1"/>
    </source>
</evidence>
<name>A0ABQ9I6C4_9NEOP</name>
<dbReference type="PANTHER" id="PTHR47018:SF3">
    <property type="entry name" value="MYCBP-ASSOCIATED PROTEIN"/>
    <property type="match status" value="1"/>
</dbReference>
<sequence>MKQKLKFHTSENGIKNIQSAYEKIGDRLLQSVEDQGSIKYHVVCYRPYVLMGKRSEDKRENYEEISSTEDNDTSNQQLCQRSSTTCTLEHVYSVFVADIPCHKNCIRKYILNHERDIKTNVADENAESNDVKESSWVLLATVQYHTSLHNDPEECGIPTWSAFNSILSSVDIPQKKTALTPILQRPATEFSAIYTCMKNYQDCLAIVNQNTGSLWADVGVNRITKEIQLLRPEEISNLFLGLGGFHLAKEVMNCLGKYFAGSGVENIFIENETFGPNVMDSVLAVKHYSCAMREFSMLAEALEHLSLKVFLENNTAPEHITKEFSELIVCTKAKKIEEIRTHAETLKSLMPGLMRKIETFCEGQCTENETFRCVAMDQVLKQNYNKPAKGHGGIIGVTRKKEPVVFHDLIKHEKVQIAQYLRDLCGLLYEDEYSLQYKSQLAHQLESTLQMPPVTEMPQTPGKANVTDFMAIDMKVAFRVGITLRYIPLHSLVTVNRVYHTGLISLPAINSLTGRDTTSKVSTKMAAMKTAESYAADLLFNFEKKPLNENMEKRAEEFLVHSLSPNLCTMDKLRFHQYHDKKICHFQDLAPTSRSIRQEDTSSAIN</sequence>
<protein>
    <submittedName>
        <fullName evidence="1">Uncharacterized protein</fullName>
    </submittedName>
</protein>
<comment type="caution">
    <text evidence="1">The sequence shown here is derived from an EMBL/GenBank/DDBJ whole genome shotgun (WGS) entry which is preliminary data.</text>
</comment>
<reference evidence="1 2" key="1">
    <citation type="submission" date="2023-02" db="EMBL/GenBank/DDBJ databases">
        <title>LHISI_Scaffold_Assembly.</title>
        <authorList>
            <person name="Stuart O.P."/>
            <person name="Cleave R."/>
            <person name="Magrath M.J.L."/>
            <person name="Mikheyev A.S."/>
        </authorList>
    </citation>
    <scope>NUCLEOTIDE SEQUENCE [LARGE SCALE GENOMIC DNA]</scope>
    <source>
        <strain evidence="1">Daus_M_001</strain>
        <tissue evidence="1">Leg muscle</tissue>
    </source>
</reference>
<dbReference type="Proteomes" id="UP001159363">
    <property type="component" value="Chromosome 2"/>
</dbReference>
<dbReference type="EMBL" id="JARBHB010000002">
    <property type="protein sequence ID" value="KAJ8892057.1"/>
    <property type="molecule type" value="Genomic_DNA"/>
</dbReference>
<gene>
    <name evidence="1" type="ORF">PR048_004628</name>
</gene>